<evidence type="ECO:0000313" key="2">
    <source>
        <dbReference type="Proteomes" id="UP000271087"/>
    </source>
</evidence>
<evidence type="ECO:0000313" key="1">
    <source>
        <dbReference type="EMBL" id="VDM96986.1"/>
    </source>
</evidence>
<reference evidence="1 2" key="1">
    <citation type="submission" date="2018-08" db="EMBL/GenBank/DDBJ databases">
        <authorList>
            <person name="Laetsch R D."/>
            <person name="Stevens L."/>
            <person name="Kumar S."/>
            <person name="Blaxter L. M."/>
        </authorList>
    </citation>
    <scope>NUCLEOTIDE SEQUENCE [LARGE SCALE GENOMIC DNA]</scope>
</reference>
<name>A0A3P7KD67_ONCOC</name>
<keyword evidence="2" id="KW-1185">Reference proteome</keyword>
<dbReference type="EMBL" id="UYRW01008710">
    <property type="protein sequence ID" value="VDM96986.1"/>
    <property type="molecule type" value="Genomic_DNA"/>
</dbReference>
<organism evidence="1 2">
    <name type="scientific">Onchocerca ochengi</name>
    <name type="common">Filarial nematode worm</name>
    <dbReference type="NCBI Taxonomy" id="42157"/>
    <lineage>
        <taxon>Eukaryota</taxon>
        <taxon>Metazoa</taxon>
        <taxon>Ecdysozoa</taxon>
        <taxon>Nematoda</taxon>
        <taxon>Chromadorea</taxon>
        <taxon>Rhabditida</taxon>
        <taxon>Spirurina</taxon>
        <taxon>Spiruromorpha</taxon>
        <taxon>Filarioidea</taxon>
        <taxon>Onchocercidae</taxon>
        <taxon>Onchocerca</taxon>
    </lineage>
</organism>
<sequence>NINNTNSDPLMNGCLCFVEFACYWQERFATDVGEPVADGNSLVADELMMSAFVDTDPPLALLH</sequence>
<proteinExistence type="predicted"/>
<gene>
    <name evidence="1" type="ORF">NOO_LOCUS11755</name>
</gene>
<protein>
    <submittedName>
        <fullName evidence="1">Uncharacterized protein</fullName>
    </submittedName>
</protein>
<dbReference type="AlphaFoldDB" id="A0A3P7KD67"/>
<dbReference type="Proteomes" id="UP000271087">
    <property type="component" value="Unassembled WGS sequence"/>
</dbReference>
<feature type="non-terminal residue" evidence="1">
    <location>
        <position position="1"/>
    </location>
</feature>
<accession>A0A3P7KD67</accession>